<dbReference type="RefSeq" id="WP_115213944.1">
    <property type="nucleotide sequence ID" value="NZ_QKWJ01000036.1"/>
</dbReference>
<comment type="cofactor">
    <cofactor evidence="1">
        <name>pyridoxal 5'-phosphate</name>
        <dbReference type="ChEBI" id="CHEBI:597326"/>
    </cofactor>
</comment>
<evidence type="ECO:0000256" key="3">
    <source>
        <dbReference type="ARBA" id="ARBA00011738"/>
    </source>
</evidence>
<evidence type="ECO:0000256" key="1">
    <source>
        <dbReference type="ARBA" id="ARBA00001933"/>
    </source>
</evidence>
<dbReference type="AlphaFoldDB" id="A0A370NPY8"/>
<dbReference type="PRINTS" id="PR00799">
    <property type="entry name" value="TRANSAMINASE"/>
</dbReference>
<keyword evidence="9" id="KW-1185">Reference proteome</keyword>
<dbReference type="EC" id="2.6.1.57" evidence="8"/>
<dbReference type="Proteomes" id="UP000255165">
    <property type="component" value="Unassembled WGS sequence"/>
</dbReference>
<dbReference type="GO" id="GO:0033585">
    <property type="term" value="P:L-phenylalanine biosynthetic process from chorismate via phenylpyruvate"/>
    <property type="evidence" value="ECO:0007669"/>
    <property type="project" value="TreeGrafter"/>
</dbReference>
<comment type="similarity">
    <text evidence="2">Belongs to the class-I pyridoxal-phosphate-dependent aminotransferase family.</text>
</comment>
<dbReference type="InterPro" id="IPR015422">
    <property type="entry name" value="PyrdxlP-dep_Trfase_small"/>
</dbReference>
<dbReference type="InterPro" id="IPR015421">
    <property type="entry name" value="PyrdxlP-dep_Trfase_major"/>
</dbReference>
<dbReference type="InterPro" id="IPR000796">
    <property type="entry name" value="Asp_trans"/>
</dbReference>
<evidence type="ECO:0000256" key="2">
    <source>
        <dbReference type="ARBA" id="ARBA00007441"/>
    </source>
</evidence>
<dbReference type="InterPro" id="IPR004839">
    <property type="entry name" value="Aminotransferase_I/II_large"/>
</dbReference>
<comment type="subunit">
    <text evidence="3">Homodimer.</text>
</comment>
<gene>
    <name evidence="8" type="ORF">DN412_24400</name>
</gene>
<protein>
    <submittedName>
        <fullName evidence="8">Aromatic amino acid aminotransferase</fullName>
        <ecNumber evidence="8">2.6.1.57</ecNumber>
    </submittedName>
</protein>
<sequence>MFAHIEAFPGDPILSLNEDFQRDPRTDKVNLSIGIYFDEEGRLPVMQAVAKAEASLLADMGPRPYLPMSGLVAYRNAVQALVFGEDSPARAAGRIATLQTLGGSGALRVGADFLKRYYPQSQVWISDPSWENHRVVFERAGFTVNTYPYYDDATGGLKFDAMMDALRTIPARSIVLLHACCHNPTGVDLNQDQWRQLIALLKANDLLPFVDMAYQGFGAGLEDDAFAIRELVAQDVPCLVANSFSKNFSLYGERCGGLSVFCNTAGEAANVLGQLTGAVRANYSNPPTHGARVVSKVLTTPELRQLWEEELAQMCGRIARMREAIHHNLRDHVSGEALSRYLTQRGMFTYTGLSADQAERLREQHGVYLLRSGRMCVAGLNERNVEIVAKAIGSVLKG</sequence>
<reference evidence="9" key="1">
    <citation type="submission" date="2018-06" db="EMBL/GenBank/DDBJ databases">
        <authorList>
            <person name="Feng T."/>
            <person name="Jeon C.O."/>
        </authorList>
    </citation>
    <scope>NUCLEOTIDE SEQUENCE [LARGE SCALE GENOMIC DNA]</scope>
    <source>
        <strain evidence="9">S23</strain>
    </source>
</reference>
<evidence type="ECO:0000256" key="6">
    <source>
        <dbReference type="ARBA" id="ARBA00022898"/>
    </source>
</evidence>
<dbReference type="CDD" id="cd00609">
    <property type="entry name" value="AAT_like"/>
    <property type="match status" value="1"/>
</dbReference>
<dbReference type="GO" id="GO:0030170">
    <property type="term" value="F:pyridoxal phosphate binding"/>
    <property type="evidence" value="ECO:0007669"/>
    <property type="project" value="InterPro"/>
</dbReference>
<dbReference type="FunFam" id="3.90.1150.10:FF:000001">
    <property type="entry name" value="Aspartate aminotransferase"/>
    <property type="match status" value="1"/>
</dbReference>
<dbReference type="FunFam" id="3.40.640.10:FF:000015">
    <property type="entry name" value="Aspartate aminotransferase"/>
    <property type="match status" value="1"/>
</dbReference>
<evidence type="ECO:0000313" key="9">
    <source>
        <dbReference type="Proteomes" id="UP000255165"/>
    </source>
</evidence>
<dbReference type="Pfam" id="PF00155">
    <property type="entry name" value="Aminotran_1_2"/>
    <property type="match status" value="1"/>
</dbReference>
<organism evidence="8 9">
    <name type="scientific">Cupriavidus lacunae</name>
    <dbReference type="NCBI Taxonomy" id="2666307"/>
    <lineage>
        <taxon>Bacteria</taxon>
        <taxon>Pseudomonadati</taxon>
        <taxon>Pseudomonadota</taxon>
        <taxon>Betaproteobacteria</taxon>
        <taxon>Burkholderiales</taxon>
        <taxon>Burkholderiaceae</taxon>
        <taxon>Cupriavidus</taxon>
    </lineage>
</organism>
<dbReference type="Gene3D" id="3.40.640.10">
    <property type="entry name" value="Type I PLP-dependent aspartate aminotransferase-like (Major domain)"/>
    <property type="match status" value="1"/>
</dbReference>
<evidence type="ECO:0000256" key="4">
    <source>
        <dbReference type="ARBA" id="ARBA00022576"/>
    </source>
</evidence>
<dbReference type="InterPro" id="IPR015424">
    <property type="entry name" value="PyrdxlP-dep_Trfase"/>
</dbReference>
<name>A0A370NPY8_9BURK</name>
<dbReference type="EMBL" id="QKWJ01000036">
    <property type="protein sequence ID" value="RDK07696.1"/>
    <property type="molecule type" value="Genomic_DNA"/>
</dbReference>
<dbReference type="SUPFAM" id="SSF53383">
    <property type="entry name" value="PLP-dependent transferases"/>
    <property type="match status" value="1"/>
</dbReference>
<evidence type="ECO:0000259" key="7">
    <source>
        <dbReference type="Pfam" id="PF00155"/>
    </source>
</evidence>
<dbReference type="NCBIfam" id="NF006719">
    <property type="entry name" value="PRK09257.1"/>
    <property type="match status" value="1"/>
</dbReference>
<accession>A0A370NPY8</accession>
<dbReference type="GO" id="GO:0004838">
    <property type="term" value="F:L-tyrosine-2-oxoglutarate transaminase activity"/>
    <property type="evidence" value="ECO:0007669"/>
    <property type="project" value="TreeGrafter"/>
</dbReference>
<evidence type="ECO:0000313" key="8">
    <source>
        <dbReference type="EMBL" id="RDK07696.1"/>
    </source>
</evidence>
<comment type="caution">
    <text evidence="8">The sequence shown here is derived from an EMBL/GenBank/DDBJ whole genome shotgun (WGS) entry which is preliminary data.</text>
</comment>
<evidence type="ECO:0000256" key="5">
    <source>
        <dbReference type="ARBA" id="ARBA00022679"/>
    </source>
</evidence>
<dbReference type="PANTHER" id="PTHR11879:SF37">
    <property type="entry name" value="AROMATIC-AMINO-ACID AMINOTRANSFERASE"/>
    <property type="match status" value="1"/>
</dbReference>
<keyword evidence="4 8" id="KW-0032">Aminotransferase</keyword>
<keyword evidence="6" id="KW-0663">Pyridoxal phosphate</keyword>
<dbReference type="Gene3D" id="3.90.1150.10">
    <property type="entry name" value="Aspartate Aminotransferase, domain 1"/>
    <property type="match status" value="1"/>
</dbReference>
<proteinExistence type="inferred from homology"/>
<feature type="domain" description="Aminotransferase class I/classII large" evidence="7">
    <location>
        <begin position="26"/>
        <end position="392"/>
    </location>
</feature>
<keyword evidence="5 8" id="KW-0808">Transferase</keyword>
<dbReference type="PANTHER" id="PTHR11879">
    <property type="entry name" value="ASPARTATE AMINOTRANSFERASE"/>
    <property type="match status" value="1"/>
</dbReference>
<dbReference type="GO" id="GO:0005829">
    <property type="term" value="C:cytosol"/>
    <property type="evidence" value="ECO:0007669"/>
    <property type="project" value="TreeGrafter"/>
</dbReference>
<dbReference type="GO" id="GO:0042802">
    <property type="term" value="F:identical protein binding"/>
    <property type="evidence" value="ECO:0007669"/>
    <property type="project" value="TreeGrafter"/>
</dbReference>